<dbReference type="Pfam" id="PF00441">
    <property type="entry name" value="Acyl-CoA_dh_1"/>
    <property type="match status" value="1"/>
</dbReference>
<organism evidence="3 4">
    <name type="scientific">Chitiniphilus eburneus</name>
    <dbReference type="NCBI Taxonomy" id="2571148"/>
    <lineage>
        <taxon>Bacteria</taxon>
        <taxon>Pseudomonadati</taxon>
        <taxon>Pseudomonadota</taxon>
        <taxon>Betaproteobacteria</taxon>
        <taxon>Neisseriales</taxon>
        <taxon>Chitinibacteraceae</taxon>
        <taxon>Chitiniphilus</taxon>
    </lineage>
</organism>
<name>A0A4U0PR41_9NEIS</name>
<gene>
    <name evidence="3" type="ORF">FAZ21_14190</name>
</gene>
<evidence type="ECO:0000259" key="2">
    <source>
        <dbReference type="Pfam" id="PF00441"/>
    </source>
</evidence>
<evidence type="ECO:0000313" key="4">
    <source>
        <dbReference type="Proteomes" id="UP000310016"/>
    </source>
</evidence>
<dbReference type="SUPFAM" id="SSF47203">
    <property type="entry name" value="Acyl-CoA dehydrogenase C-terminal domain-like"/>
    <property type="match status" value="1"/>
</dbReference>
<proteinExistence type="predicted"/>
<evidence type="ECO:0000313" key="3">
    <source>
        <dbReference type="EMBL" id="TJZ70735.1"/>
    </source>
</evidence>
<reference evidence="3 4" key="1">
    <citation type="submission" date="2019-04" db="EMBL/GenBank/DDBJ databases">
        <title>Chitiniphilus eburnea sp. nov., a novel chitinolytic bacterium isolated from aquaculture sludge.</title>
        <authorList>
            <person name="Sheng M."/>
        </authorList>
    </citation>
    <scope>NUCLEOTIDE SEQUENCE [LARGE SCALE GENOMIC DNA]</scope>
    <source>
        <strain evidence="3 4">HX-2-15</strain>
    </source>
</reference>
<dbReference type="Gene3D" id="1.20.140.10">
    <property type="entry name" value="Butyryl-CoA Dehydrogenase, subunit A, domain 3"/>
    <property type="match status" value="1"/>
</dbReference>
<comment type="caution">
    <text evidence="3">The sequence shown here is derived from an EMBL/GenBank/DDBJ whole genome shotgun (WGS) entry which is preliminary data.</text>
</comment>
<dbReference type="AlphaFoldDB" id="A0A4U0PR41"/>
<evidence type="ECO:0000256" key="1">
    <source>
        <dbReference type="ARBA" id="ARBA00022630"/>
    </source>
</evidence>
<dbReference type="EMBL" id="SUMF01000018">
    <property type="protein sequence ID" value="TJZ70735.1"/>
    <property type="molecule type" value="Genomic_DNA"/>
</dbReference>
<keyword evidence="4" id="KW-1185">Reference proteome</keyword>
<dbReference type="InterPro" id="IPR036250">
    <property type="entry name" value="AcylCo_DH-like_C"/>
</dbReference>
<dbReference type="OrthoDB" id="9770681at2"/>
<protein>
    <recommendedName>
        <fullName evidence="2">Acyl-CoA dehydrogenase/oxidase C-terminal domain-containing protein</fullName>
    </recommendedName>
</protein>
<dbReference type="GO" id="GO:0016627">
    <property type="term" value="F:oxidoreductase activity, acting on the CH-CH group of donors"/>
    <property type="evidence" value="ECO:0007669"/>
    <property type="project" value="InterPro"/>
</dbReference>
<dbReference type="RefSeq" id="WP_136774101.1">
    <property type="nucleotide sequence ID" value="NZ_CP156074.1"/>
</dbReference>
<feature type="domain" description="Acyl-CoA dehydrogenase/oxidase C-terminal" evidence="2">
    <location>
        <begin position="171"/>
        <end position="271"/>
    </location>
</feature>
<dbReference type="InterPro" id="IPR009075">
    <property type="entry name" value="AcylCo_DH/oxidase_C"/>
</dbReference>
<accession>A0A4U0PR41</accession>
<dbReference type="Proteomes" id="UP000310016">
    <property type="component" value="Unassembled WGS sequence"/>
</dbReference>
<keyword evidence="1" id="KW-0285">Flavoprotein</keyword>
<sequence length="322" mass="35154">MSAIQEAPEQVSALLDDFLQQVPPDLDGRVDSLETLRRLGLADDGAAPCWETLLPGEWFALLRGLGCRAPALASALLALRWATSCAAEAVSPDAPDAPEAECHLLLPAPPAQAPAWRFVAHGWIGQASTGALTGLAQMGGLYGVRVAAHRVTWLRPQTQAEARARFCDLLALNGGILWRLLDRTVEHVTERPLFGRCLIDFPAIQLRLSALQLRVLAAEEVAELLARQPSGALRAQWWRELNAIRIEAQQLCGGTGYMRESAFAQTLRWHEWGELLLRQCAHAEQGGPAGEVMHAALRERVRRRLAQSCGPDAGLATRWMPA</sequence>